<gene>
    <name evidence="1" type="ORF">FN846DRAFT_390769</name>
</gene>
<organism evidence="1 2">
    <name type="scientific">Sphaerosporella brunnea</name>
    <dbReference type="NCBI Taxonomy" id="1250544"/>
    <lineage>
        <taxon>Eukaryota</taxon>
        <taxon>Fungi</taxon>
        <taxon>Dikarya</taxon>
        <taxon>Ascomycota</taxon>
        <taxon>Pezizomycotina</taxon>
        <taxon>Pezizomycetes</taxon>
        <taxon>Pezizales</taxon>
        <taxon>Pyronemataceae</taxon>
        <taxon>Sphaerosporella</taxon>
    </lineage>
</organism>
<proteinExistence type="predicted"/>
<dbReference type="EMBL" id="VXIS01000032">
    <property type="protein sequence ID" value="KAA8911717.1"/>
    <property type="molecule type" value="Genomic_DNA"/>
</dbReference>
<sequence length="158" mass="17015">MNLRYCCREGPGFAALCALHSAGSARHRACDPGPLSQTVRVLFVRDVEQHVPVPGVHTRRHGNVATLHIHAISALVGLNSLFCFLDSTAWGVCGVNLRLRISNFAMSSLCVWGIEIEYVMQGPDLSCLSPPAQGPGPPPPQPDIFNLSRACARALSDM</sequence>
<dbReference type="Proteomes" id="UP000326924">
    <property type="component" value="Unassembled WGS sequence"/>
</dbReference>
<accession>A0A5J5F5V1</accession>
<keyword evidence="2" id="KW-1185">Reference proteome</keyword>
<dbReference type="InParanoid" id="A0A5J5F5V1"/>
<evidence type="ECO:0000313" key="1">
    <source>
        <dbReference type="EMBL" id="KAA8911717.1"/>
    </source>
</evidence>
<reference evidence="1 2" key="1">
    <citation type="submission" date="2019-09" db="EMBL/GenBank/DDBJ databases">
        <title>Draft genome of the ectomycorrhizal ascomycete Sphaerosporella brunnea.</title>
        <authorList>
            <consortium name="DOE Joint Genome Institute"/>
            <person name="Benucci G.M."/>
            <person name="Marozzi G."/>
            <person name="Antonielli L."/>
            <person name="Sanchez S."/>
            <person name="Marco P."/>
            <person name="Wang X."/>
            <person name="Falini L.B."/>
            <person name="Barry K."/>
            <person name="Haridas S."/>
            <person name="Lipzen A."/>
            <person name="Labutti K."/>
            <person name="Grigoriev I.V."/>
            <person name="Murat C."/>
            <person name="Martin F."/>
            <person name="Albertini E."/>
            <person name="Donnini D."/>
            <person name="Bonito G."/>
        </authorList>
    </citation>
    <scope>NUCLEOTIDE SEQUENCE [LARGE SCALE GENOMIC DNA]</scope>
    <source>
        <strain evidence="1 2">Sb_GMNB300</strain>
    </source>
</reference>
<dbReference type="AlphaFoldDB" id="A0A5J5F5V1"/>
<comment type="caution">
    <text evidence="1">The sequence shown here is derived from an EMBL/GenBank/DDBJ whole genome shotgun (WGS) entry which is preliminary data.</text>
</comment>
<name>A0A5J5F5V1_9PEZI</name>
<evidence type="ECO:0000313" key="2">
    <source>
        <dbReference type="Proteomes" id="UP000326924"/>
    </source>
</evidence>
<protein>
    <submittedName>
        <fullName evidence="1">Uncharacterized protein</fullName>
    </submittedName>
</protein>